<evidence type="ECO:0000256" key="1">
    <source>
        <dbReference type="SAM" id="Phobius"/>
    </source>
</evidence>
<organism evidence="2 3">
    <name type="scientific">[Eubacterium] hominis</name>
    <dbReference type="NCBI Taxonomy" id="2764325"/>
    <lineage>
        <taxon>Bacteria</taxon>
        <taxon>Bacillati</taxon>
        <taxon>Bacillota</taxon>
        <taxon>Erysipelotrichia</taxon>
        <taxon>Erysipelotrichales</taxon>
        <taxon>Erysipelotrichaceae</taxon>
        <taxon>Amedibacillus</taxon>
    </lineage>
</organism>
<keyword evidence="3" id="KW-1185">Reference proteome</keyword>
<dbReference type="EMBL" id="CP060636">
    <property type="protein sequence ID" value="QNM13951.1"/>
    <property type="molecule type" value="Genomic_DNA"/>
</dbReference>
<dbReference type="KEGG" id="ehn:H9Q80_08435"/>
<accession>A0A7G9GT19</accession>
<dbReference type="AlphaFoldDB" id="A0A7G9GT19"/>
<dbReference type="Proteomes" id="UP000515856">
    <property type="component" value="Chromosome"/>
</dbReference>
<keyword evidence="1" id="KW-0812">Transmembrane</keyword>
<keyword evidence="1" id="KW-0472">Membrane</keyword>
<dbReference type="RefSeq" id="WP_158552318.1">
    <property type="nucleotide sequence ID" value="NZ_CP060636.1"/>
</dbReference>
<keyword evidence="1" id="KW-1133">Transmembrane helix</keyword>
<feature type="transmembrane region" description="Helical" evidence="1">
    <location>
        <begin position="21"/>
        <end position="44"/>
    </location>
</feature>
<proteinExistence type="predicted"/>
<protein>
    <submittedName>
        <fullName evidence="2">Uncharacterized protein</fullName>
    </submittedName>
</protein>
<gene>
    <name evidence="2" type="ORF">H9Q80_08435</name>
</gene>
<reference evidence="2 3" key="1">
    <citation type="submission" date="2020-08" db="EMBL/GenBank/DDBJ databases">
        <authorList>
            <person name="Liu C."/>
            <person name="Sun Q."/>
        </authorList>
    </citation>
    <scope>NUCLEOTIDE SEQUENCE [LARGE SCALE GENOMIC DNA]</scope>
    <source>
        <strain evidence="2 3">NSJ-61</strain>
    </source>
</reference>
<name>A0A7G9GT19_9FIRM</name>
<evidence type="ECO:0000313" key="2">
    <source>
        <dbReference type="EMBL" id="QNM13951.1"/>
    </source>
</evidence>
<evidence type="ECO:0000313" key="3">
    <source>
        <dbReference type="Proteomes" id="UP000515856"/>
    </source>
</evidence>
<sequence>MKQKNGTSTVIDPKETISENIFSVKGIIIVAGIVLLWIVSFYLFM</sequence>